<gene>
    <name evidence="4" type="ORF">DM558_11725</name>
</gene>
<feature type="chain" id="PRO_5018665053" evidence="2">
    <location>
        <begin position="28"/>
        <end position="172"/>
    </location>
</feature>
<proteinExistence type="predicted"/>
<feature type="region of interest" description="Disordered" evidence="1">
    <location>
        <begin position="73"/>
        <end position="105"/>
    </location>
</feature>
<feature type="signal peptide" evidence="2">
    <location>
        <begin position="1"/>
        <end position="27"/>
    </location>
</feature>
<dbReference type="EMBL" id="CP029822">
    <property type="protein sequence ID" value="AZS51394.1"/>
    <property type="molecule type" value="Genomic_DNA"/>
</dbReference>
<dbReference type="AlphaFoldDB" id="A0A3Q9JK41"/>
<reference evidence="5" key="1">
    <citation type="submission" date="2018-06" db="EMBL/GenBank/DDBJ databases">
        <title>Complete genome of Pseudomonas insecticola strain QZS01.</title>
        <authorList>
            <person name="Wang J."/>
            <person name="Su Q."/>
        </authorList>
    </citation>
    <scope>NUCLEOTIDE SEQUENCE [LARGE SCALE GENOMIC DNA]</scope>
    <source>
        <strain evidence="5">QZS01</strain>
    </source>
</reference>
<protein>
    <submittedName>
        <fullName evidence="4">DUF4124 domain-containing protein</fullName>
    </submittedName>
</protein>
<evidence type="ECO:0000313" key="4">
    <source>
        <dbReference type="EMBL" id="AZS51394.1"/>
    </source>
</evidence>
<dbReference type="InterPro" id="IPR025392">
    <property type="entry name" value="DUF4124"/>
</dbReference>
<sequence>MFKKGVYMKYTILLISSLLVLSFSAIAQSTYRWVDSNGQVHYSSKPPAVVEANVKKPEAKEETTASLAARLRAEEKAKQENQKEQVKDNQVDKKEVDDKQAAYNQAAQEKAAQDGAQLKVVCESMRKDLATYTNYPRAKVNVDGVVRRLTSEELSTKINDLQSKIKENCQDY</sequence>
<feature type="compositionally biased region" description="Basic and acidic residues" evidence="1">
    <location>
        <begin position="73"/>
        <end position="100"/>
    </location>
</feature>
<evidence type="ECO:0000259" key="3">
    <source>
        <dbReference type="Pfam" id="PF13511"/>
    </source>
</evidence>
<dbReference type="Proteomes" id="UP000273143">
    <property type="component" value="Chromosome"/>
</dbReference>
<name>A0A3Q9JK41_9GAMM</name>
<keyword evidence="5" id="KW-1185">Reference proteome</keyword>
<accession>A0A3Q9JK41</accession>
<feature type="domain" description="DUF4124" evidence="3">
    <location>
        <begin position="18"/>
        <end position="60"/>
    </location>
</feature>
<evidence type="ECO:0000313" key="5">
    <source>
        <dbReference type="Proteomes" id="UP000273143"/>
    </source>
</evidence>
<dbReference type="Pfam" id="PF13511">
    <property type="entry name" value="DUF4124"/>
    <property type="match status" value="1"/>
</dbReference>
<dbReference type="KEGG" id="emo:DM558_11725"/>
<organism evidence="4 5">
    <name type="scientific">Entomomonas moraniae</name>
    <dbReference type="NCBI Taxonomy" id="2213226"/>
    <lineage>
        <taxon>Bacteria</taxon>
        <taxon>Pseudomonadati</taxon>
        <taxon>Pseudomonadota</taxon>
        <taxon>Gammaproteobacteria</taxon>
        <taxon>Pseudomonadales</taxon>
        <taxon>Pseudomonadaceae</taxon>
        <taxon>Entomomonas</taxon>
    </lineage>
</organism>
<evidence type="ECO:0000256" key="2">
    <source>
        <dbReference type="SAM" id="SignalP"/>
    </source>
</evidence>
<keyword evidence="2" id="KW-0732">Signal</keyword>
<evidence type="ECO:0000256" key="1">
    <source>
        <dbReference type="SAM" id="MobiDB-lite"/>
    </source>
</evidence>